<protein>
    <submittedName>
        <fullName evidence="1">Uncharacterized protein</fullName>
    </submittedName>
</protein>
<comment type="caution">
    <text evidence="1">The sequence shown here is derived from an EMBL/GenBank/DDBJ whole genome shotgun (WGS) entry which is preliminary data.</text>
</comment>
<proteinExistence type="predicted"/>
<name>X1B6T1_9ZZZZ</name>
<sequence>MNKIEITYLQVNKEKDRLNKISEILSEGVYKYLKEKGLLKENLEQKVKIKKLLDGLKNVKIESISKIDNY</sequence>
<organism evidence="1">
    <name type="scientific">marine sediment metagenome</name>
    <dbReference type="NCBI Taxonomy" id="412755"/>
    <lineage>
        <taxon>unclassified sequences</taxon>
        <taxon>metagenomes</taxon>
        <taxon>ecological metagenomes</taxon>
    </lineage>
</organism>
<accession>X1B6T1</accession>
<dbReference type="AlphaFoldDB" id="X1B6T1"/>
<gene>
    <name evidence="1" type="ORF">S01H4_08188</name>
</gene>
<reference evidence="1" key="1">
    <citation type="journal article" date="2014" name="Front. Microbiol.">
        <title>High frequency of phylogenetically diverse reductive dehalogenase-homologous genes in deep subseafloor sedimentary metagenomes.</title>
        <authorList>
            <person name="Kawai M."/>
            <person name="Futagami T."/>
            <person name="Toyoda A."/>
            <person name="Takaki Y."/>
            <person name="Nishi S."/>
            <person name="Hori S."/>
            <person name="Arai W."/>
            <person name="Tsubouchi T."/>
            <person name="Morono Y."/>
            <person name="Uchiyama I."/>
            <person name="Ito T."/>
            <person name="Fujiyama A."/>
            <person name="Inagaki F."/>
            <person name="Takami H."/>
        </authorList>
    </citation>
    <scope>NUCLEOTIDE SEQUENCE</scope>
    <source>
        <strain evidence="1">Expedition CK06-06</strain>
    </source>
</reference>
<dbReference type="EMBL" id="BART01002778">
    <property type="protein sequence ID" value="GAG67726.1"/>
    <property type="molecule type" value="Genomic_DNA"/>
</dbReference>
<evidence type="ECO:0000313" key="1">
    <source>
        <dbReference type="EMBL" id="GAG67726.1"/>
    </source>
</evidence>